<keyword evidence="5" id="KW-0067">ATP-binding</keyword>
<dbReference type="Proteomes" id="UP000294937">
    <property type="component" value="Unassembled WGS sequence"/>
</dbReference>
<dbReference type="InterPro" id="IPR034829">
    <property type="entry name" value="DnaD-like_sf"/>
</dbReference>
<dbReference type="Pfam" id="PF07261">
    <property type="entry name" value="DnaB_2"/>
    <property type="match status" value="1"/>
</dbReference>
<reference evidence="5 6" key="1">
    <citation type="submission" date="2019-03" db="EMBL/GenBank/DDBJ databases">
        <title>Genomic Encyclopedia of Type Strains, Phase IV (KMG-IV): sequencing the most valuable type-strain genomes for metagenomic binning, comparative biology and taxonomic classification.</title>
        <authorList>
            <person name="Goeker M."/>
        </authorList>
    </citation>
    <scope>NUCLEOTIDE SEQUENCE [LARGE SCALE GENOMIC DNA]</scope>
    <source>
        <strain evidence="5 6">DSM 45707</strain>
    </source>
</reference>
<protein>
    <submittedName>
        <fullName evidence="5">Replicative DNA helicase loader DnaB</fullName>
    </submittedName>
</protein>
<comment type="caution">
    <text evidence="5">The sequence shown here is derived from an EMBL/GenBank/DDBJ whole genome shotgun (WGS) entry which is preliminary data.</text>
</comment>
<dbReference type="AlphaFoldDB" id="A0A4V2UVQ4"/>
<organism evidence="5 6">
    <name type="scientific">Hazenella coriacea</name>
    <dbReference type="NCBI Taxonomy" id="1179467"/>
    <lineage>
        <taxon>Bacteria</taxon>
        <taxon>Bacillati</taxon>
        <taxon>Bacillota</taxon>
        <taxon>Bacilli</taxon>
        <taxon>Bacillales</taxon>
        <taxon>Thermoactinomycetaceae</taxon>
        <taxon>Hazenella</taxon>
    </lineage>
</organism>
<proteinExistence type="inferred from homology"/>
<evidence type="ECO:0000313" key="6">
    <source>
        <dbReference type="Proteomes" id="UP000294937"/>
    </source>
</evidence>
<evidence type="ECO:0000256" key="2">
    <source>
        <dbReference type="SAM" id="MobiDB-lite"/>
    </source>
</evidence>
<keyword evidence="5" id="KW-0347">Helicase</keyword>
<sequence length="490" mass="57147">MTMFRKDLGWRCRTRRPIHSADLYGLTHLYQPIVGATSVALYMTLMYQAPLHRAGMSEIHRHTYLLKLCSLSFEQLVEARHLLEGVGLINTYEKKDPELGRFYEYELIPPLSPTKFFHSDVLSITLYHLLGKERYLAVRNSLFETTSEDLSIQTQTKNVTKTFKEIFGSFKPQDLTKAEELVKEIDWNKEELDDKFVEGQAPQWSDDDDLSMVRMRLGSLVEDHVWTKKLIAELKEICFLYQLNEWDLSTALLNPYVTRNGMIDLERLRSFVKSEYRLRFGGPPVVSKRQRSSERATNPSTPSPKPDQKALTEEERHFQQLAEISPIELLSYYQKGSRIPDSDIKLVESLVHHYKLPYGVINVLLEYVLLKYDYKLSRSLVEKIAGHWKRSGIKTVEDALEQARKEDWDHKNRTNSKYNPNRKYRSIKREEKLPRAVLSQIQSAPTDENLIEEKATAAEDLAEKQARIKAKLQLMNERFVSNKQEKENTT</sequence>
<dbReference type="RefSeq" id="WP_131923108.1">
    <property type="nucleotide sequence ID" value="NZ_SMAG01000001.1"/>
</dbReference>
<accession>A0A4V2UVQ4</accession>
<dbReference type="OrthoDB" id="2082007at2"/>
<evidence type="ECO:0000259" key="3">
    <source>
        <dbReference type="Pfam" id="PF07261"/>
    </source>
</evidence>
<feature type="region of interest" description="Disordered" evidence="2">
    <location>
        <begin position="283"/>
        <end position="311"/>
    </location>
</feature>
<name>A0A4V2UVQ4_9BACL</name>
<dbReference type="InterPro" id="IPR006343">
    <property type="entry name" value="DnaB/C_C"/>
</dbReference>
<evidence type="ECO:0000256" key="1">
    <source>
        <dbReference type="ARBA" id="ARBA00093462"/>
    </source>
</evidence>
<keyword evidence="5" id="KW-0378">Hydrolase</keyword>
<comment type="similarity">
    <text evidence="1">Belongs to the DnaB/DnaD family.</text>
</comment>
<dbReference type="InterPro" id="IPR058660">
    <property type="entry name" value="WHD_DnaB"/>
</dbReference>
<evidence type="ECO:0000259" key="4">
    <source>
        <dbReference type="Pfam" id="PF25888"/>
    </source>
</evidence>
<dbReference type="Gene3D" id="1.10.10.630">
    <property type="entry name" value="DnaD domain-like"/>
    <property type="match status" value="1"/>
</dbReference>
<gene>
    <name evidence="5" type="ORF">EDD58_101358</name>
</gene>
<feature type="domain" description="Replicative helicase loading/DNA remodeling protein DnaB N-terminal winged helix" evidence="4">
    <location>
        <begin position="20"/>
        <end position="182"/>
    </location>
</feature>
<dbReference type="Pfam" id="PF25888">
    <property type="entry name" value="WHD_DnaB"/>
    <property type="match status" value="1"/>
</dbReference>
<evidence type="ECO:0000313" key="5">
    <source>
        <dbReference type="EMBL" id="TCS96717.1"/>
    </source>
</evidence>
<dbReference type="EMBL" id="SMAG01000001">
    <property type="protein sequence ID" value="TCS96717.1"/>
    <property type="molecule type" value="Genomic_DNA"/>
</dbReference>
<keyword evidence="6" id="KW-1185">Reference proteome</keyword>
<dbReference type="GO" id="GO:0004386">
    <property type="term" value="F:helicase activity"/>
    <property type="evidence" value="ECO:0007669"/>
    <property type="project" value="UniProtKB-KW"/>
</dbReference>
<keyword evidence="5" id="KW-0547">Nucleotide-binding</keyword>
<feature type="domain" description="DnaB/C C-terminal" evidence="3">
    <location>
        <begin position="338"/>
        <end position="402"/>
    </location>
</feature>
<feature type="region of interest" description="Disordered" evidence="2">
    <location>
        <begin position="407"/>
        <end position="426"/>
    </location>
</feature>